<gene>
    <name evidence="1" type="ORF">EV421DRAFT_181665</name>
</gene>
<proteinExistence type="predicted"/>
<dbReference type="EMBL" id="JAUEPT010000012">
    <property type="protein sequence ID" value="KAK0447079.1"/>
    <property type="molecule type" value="Genomic_DNA"/>
</dbReference>
<accession>A0AA39MV13</accession>
<protein>
    <submittedName>
        <fullName evidence="1">Uncharacterized protein</fullName>
    </submittedName>
</protein>
<dbReference type="AlphaFoldDB" id="A0AA39MV13"/>
<name>A0AA39MV13_9AGAR</name>
<evidence type="ECO:0000313" key="1">
    <source>
        <dbReference type="EMBL" id="KAK0447079.1"/>
    </source>
</evidence>
<sequence length="255" mass="29277">MKSCELSPLHYFVKRSSDQPLFDSLDENYDPRLGTVTRPTAAGLQADLDRNKTRAAEYRAELEKCLRSWVSDYDITPQAYTPPQLGSTKDTLPQDFAYRPATRRLTELEAMNLFLLRRCELDGLERRNQPDGNDWNHPDSDGGIEPILYSGDTLDYRAVQQRAMDCHGGFSEHNKMIFEKAKPAVAALRASQGDYPYDLFPREILKRFAMNPKDLKEKPWAKDVQDKSLIEVWWPPYEVITDDYGASDLYAPGFN</sequence>
<keyword evidence="2" id="KW-1185">Reference proteome</keyword>
<comment type="caution">
    <text evidence="1">The sequence shown here is derived from an EMBL/GenBank/DDBJ whole genome shotgun (WGS) entry which is preliminary data.</text>
</comment>
<organism evidence="1 2">
    <name type="scientific">Armillaria borealis</name>
    <dbReference type="NCBI Taxonomy" id="47425"/>
    <lineage>
        <taxon>Eukaryota</taxon>
        <taxon>Fungi</taxon>
        <taxon>Dikarya</taxon>
        <taxon>Basidiomycota</taxon>
        <taxon>Agaricomycotina</taxon>
        <taxon>Agaricomycetes</taxon>
        <taxon>Agaricomycetidae</taxon>
        <taxon>Agaricales</taxon>
        <taxon>Marasmiineae</taxon>
        <taxon>Physalacriaceae</taxon>
        <taxon>Armillaria</taxon>
    </lineage>
</organism>
<reference evidence="1" key="1">
    <citation type="submission" date="2023-06" db="EMBL/GenBank/DDBJ databases">
        <authorList>
            <consortium name="Lawrence Berkeley National Laboratory"/>
            <person name="Ahrendt S."/>
            <person name="Sahu N."/>
            <person name="Indic B."/>
            <person name="Wong-Bajracharya J."/>
            <person name="Merenyi Z."/>
            <person name="Ke H.-M."/>
            <person name="Monk M."/>
            <person name="Kocsube S."/>
            <person name="Drula E."/>
            <person name="Lipzen A."/>
            <person name="Balint B."/>
            <person name="Henrissat B."/>
            <person name="Andreopoulos B."/>
            <person name="Martin F.M."/>
            <person name="Harder C.B."/>
            <person name="Rigling D."/>
            <person name="Ford K.L."/>
            <person name="Foster G.D."/>
            <person name="Pangilinan J."/>
            <person name="Papanicolaou A."/>
            <person name="Barry K."/>
            <person name="LaButti K."/>
            <person name="Viragh M."/>
            <person name="Koriabine M."/>
            <person name="Yan M."/>
            <person name="Riley R."/>
            <person name="Champramary S."/>
            <person name="Plett K.L."/>
            <person name="Tsai I.J."/>
            <person name="Slot J."/>
            <person name="Sipos G."/>
            <person name="Plett J."/>
            <person name="Nagy L.G."/>
            <person name="Grigoriev I.V."/>
        </authorList>
    </citation>
    <scope>NUCLEOTIDE SEQUENCE</scope>
    <source>
        <strain evidence="1">FPL87.14</strain>
    </source>
</reference>
<dbReference type="Proteomes" id="UP001175226">
    <property type="component" value="Unassembled WGS sequence"/>
</dbReference>
<evidence type="ECO:0000313" key="2">
    <source>
        <dbReference type="Proteomes" id="UP001175226"/>
    </source>
</evidence>